<reference evidence="5" key="1">
    <citation type="submission" date="2020-04" db="EMBL/GenBank/DDBJ databases">
        <title>Nitratireductor sp. nov. isolated from mangrove soil.</title>
        <authorList>
            <person name="Ye Y."/>
        </authorList>
    </citation>
    <scope>NUCLEOTIDE SEQUENCE</scope>
    <source>
        <strain evidence="5">SY7</strain>
    </source>
</reference>
<dbReference type="EMBL" id="CP042301">
    <property type="protein sequence ID" value="QDZ00624.1"/>
    <property type="molecule type" value="Genomic_DNA"/>
</dbReference>
<dbReference type="GO" id="GO:0016853">
    <property type="term" value="F:isomerase activity"/>
    <property type="evidence" value="ECO:0007669"/>
    <property type="project" value="UniProtKB-ARBA"/>
</dbReference>
<evidence type="ECO:0000256" key="1">
    <source>
        <dbReference type="ARBA" id="ARBA00010211"/>
    </source>
</evidence>
<dbReference type="SUPFAM" id="SSF56529">
    <property type="entry name" value="FAH"/>
    <property type="match status" value="1"/>
</dbReference>
<evidence type="ECO:0000259" key="4">
    <source>
        <dbReference type="Pfam" id="PF10370"/>
    </source>
</evidence>
<proteinExistence type="inferred from homology"/>
<dbReference type="FunFam" id="3.90.850.10:FF:000002">
    <property type="entry name" value="2-hydroxyhepta-2,4-diene-1,7-dioate isomerase"/>
    <property type="match status" value="1"/>
</dbReference>
<dbReference type="OrthoDB" id="5197601at2"/>
<dbReference type="AlphaFoldDB" id="A0A5B8KY29"/>
<comment type="similarity">
    <text evidence="1">Belongs to the FAH family.</text>
</comment>
<dbReference type="GO" id="GO:0018773">
    <property type="term" value="F:acetylpyruvate hydrolase activity"/>
    <property type="evidence" value="ECO:0007669"/>
    <property type="project" value="TreeGrafter"/>
</dbReference>
<dbReference type="Pfam" id="PF10370">
    <property type="entry name" value="Rv2993c-like_N"/>
    <property type="match status" value="1"/>
</dbReference>
<gene>
    <name evidence="5" type="ORF">FQ775_09650</name>
</gene>
<dbReference type="KEGG" id="niy:FQ775_09650"/>
<dbReference type="Proteomes" id="UP000321389">
    <property type="component" value="Chromosome"/>
</dbReference>
<dbReference type="RefSeq" id="WP_146299271.1">
    <property type="nucleotide sequence ID" value="NZ_CP042301.2"/>
</dbReference>
<sequence>MLIARYRLDDGTHHGILEGDRLNRLARSPFETLESSGVTDAVADAILLAPVEAPRIFGVGLNYIAHIEESGAKPPVRPLFFMKPSNTVVGPGEPIVYPREGSNVHFEAELAVVIGRAGRRVPVDSALDHVLGFTCANDVSERVIQKEEMDQGALLIGKGFDSFCPLGPVIATGLDPSNLMLGARVSGIDRQASSTSDLLFGVPQLVSYLSSAVTLQPGDVILTGTPSGVGPVVPGDNVDVWVQGVGVLTNPVVAENANVGLPRT</sequence>
<evidence type="ECO:0000313" key="5">
    <source>
        <dbReference type="EMBL" id="QDZ00624.1"/>
    </source>
</evidence>
<evidence type="ECO:0000313" key="6">
    <source>
        <dbReference type="Proteomes" id="UP000321389"/>
    </source>
</evidence>
<dbReference type="Gene3D" id="3.90.850.10">
    <property type="entry name" value="Fumarylacetoacetase-like, C-terminal domain"/>
    <property type="match status" value="1"/>
</dbReference>
<accession>A0A5B8KY29</accession>
<organism evidence="5 6">
    <name type="scientific">Nitratireductor mangrovi</name>
    <dbReference type="NCBI Taxonomy" id="2599600"/>
    <lineage>
        <taxon>Bacteria</taxon>
        <taxon>Pseudomonadati</taxon>
        <taxon>Pseudomonadota</taxon>
        <taxon>Alphaproteobacteria</taxon>
        <taxon>Hyphomicrobiales</taxon>
        <taxon>Phyllobacteriaceae</taxon>
        <taxon>Nitratireductor</taxon>
    </lineage>
</organism>
<keyword evidence="5" id="KW-0378">Hydrolase</keyword>
<dbReference type="Pfam" id="PF01557">
    <property type="entry name" value="FAA_hydrolase"/>
    <property type="match status" value="1"/>
</dbReference>
<protein>
    <submittedName>
        <fullName evidence="5">Fumarylacetoacetate hydrolase family protein</fullName>
    </submittedName>
</protein>
<evidence type="ECO:0000259" key="3">
    <source>
        <dbReference type="Pfam" id="PF01557"/>
    </source>
</evidence>
<feature type="domain" description="Rv2993c-like N-terminal" evidence="4">
    <location>
        <begin position="1"/>
        <end position="50"/>
    </location>
</feature>
<keyword evidence="6" id="KW-1185">Reference proteome</keyword>
<dbReference type="PANTHER" id="PTHR11820:SF7">
    <property type="entry name" value="ACYLPYRUVASE FAHD1, MITOCHONDRIAL"/>
    <property type="match status" value="1"/>
</dbReference>
<dbReference type="GO" id="GO:0046872">
    <property type="term" value="F:metal ion binding"/>
    <property type="evidence" value="ECO:0007669"/>
    <property type="project" value="UniProtKB-KW"/>
</dbReference>
<dbReference type="GO" id="GO:0019752">
    <property type="term" value="P:carboxylic acid metabolic process"/>
    <property type="evidence" value="ECO:0007669"/>
    <property type="project" value="UniProtKB-ARBA"/>
</dbReference>
<evidence type="ECO:0000256" key="2">
    <source>
        <dbReference type="ARBA" id="ARBA00022723"/>
    </source>
</evidence>
<dbReference type="InterPro" id="IPR011234">
    <property type="entry name" value="Fumarylacetoacetase-like_C"/>
</dbReference>
<feature type="domain" description="Fumarylacetoacetase-like C-terminal" evidence="3">
    <location>
        <begin position="56"/>
        <end position="253"/>
    </location>
</feature>
<dbReference type="InterPro" id="IPR036663">
    <property type="entry name" value="Fumarylacetoacetase_C_sf"/>
</dbReference>
<dbReference type="PANTHER" id="PTHR11820">
    <property type="entry name" value="ACYLPYRUVASE"/>
    <property type="match status" value="1"/>
</dbReference>
<keyword evidence="2" id="KW-0479">Metal-binding</keyword>
<name>A0A5B8KY29_9HYPH</name>
<dbReference type="InterPro" id="IPR018833">
    <property type="entry name" value="Rv2993c-like_N"/>
</dbReference>